<dbReference type="Proteomes" id="UP000000742">
    <property type="component" value="Chromosome"/>
</dbReference>
<evidence type="ECO:0000313" key="2">
    <source>
        <dbReference type="Proteomes" id="UP000000742"/>
    </source>
</evidence>
<dbReference type="EMBL" id="CP000922">
    <property type="protein sequence ID" value="ACJ34741.1"/>
    <property type="molecule type" value="Genomic_DNA"/>
</dbReference>
<evidence type="ECO:0000313" key="1">
    <source>
        <dbReference type="EMBL" id="ACJ34741.1"/>
    </source>
</evidence>
<organism evidence="1 2">
    <name type="scientific">Anoxybacillus flavithermus (strain DSM 21510 / WK1)</name>
    <dbReference type="NCBI Taxonomy" id="491915"/>
    <lineage>
        <taxon>Bacteria</taxon>
        <taxon>Bacillati</taxon>
        <taxon>Bacillota</taxon>
        <taxon>Bacilli</taxon>
        <taxon>Bacillales</taxon>
        <taxon>Anoxybacillaceae</taxon>
        <taxon>Anoxybacillus</taxon>
    </lineage>
</organism>
<sequence length="146" mass="16476">MGMITNRGGVIDMIEIPSALEGKTFLLNVLEQELKPLGYVIGGNWDYDHGSFDYKMADDVGYQFLRLPFVAIDGQLDSYGATVELKRPYVLCHKYQRGLDDNVHIGNINASFNQFSEPEDPDATVPDQYVAMAKTLVKDLEERLLR</sequence>
<gene>
    <name evidence="1" type="ordered locus">Aflv_2384</name>
</gene>
<dbReference type="Pfam" id="PF08868">
    <property type="entry name" value="YugN"/>
    <property type="match status" value="1"/>
</dbReference>
<dbReference type="Gene3D" id="3.30.310.100">
    <property type="entry name" value="YugN-like"/>
    <property type="match status" value="1"/>
</dbReference>
<dbReference type="HOGENOM" id="CLU_1891976_0_0_9"/>
<reference evidence="1 2" key="1">
    <citation type="journal article" date="2008" name="Genome Biol.">
        <title>Encapsulated in silica: genome, proteome and physiology of the thermophilic bacterium Anoxybacillus flavithermus WK1.</title>
        <authorList>
            <person name="Saw J.H."/>
            <person name="Mountain B.W."/>
            <person name="Feng L."/>
            <person name="Omelchenko M.V."/>
            <person name="Hou S."/>
            <person name="Saito J.A."/>
            <person name="Stott M.B."/>
            <person name="Li D."/>
            <person name="Zhao G."/>
            <person name="Wu J."/>
            <person name="Galperin M.Y."/>
            <person name="Koonin E.V."/>
            <person name="Makarova K.S."/>
            <person name="Wolf Y.I."/>
            <person name="Rigden D.J."/>
            <person name="Dunfield P.F."/>
            <person name="Wang L."/>
            <person name="Alam M."/>
        </authorList>
    </citation>
    <scope>NUCLEOTIDE SEQUENCE [LARGE SCALE GENOMIC DNA]</scope>
    <source>
        <strain evidence="2">DSM 21510 / WK1</strain>
    </source>
</reference>
<dbReference type="STRING" id="491915.Aflv_2384"/>
<dbReference type="eggNOG" id="ENOG50331JZ">
    <property type="taxonomic scope" value="Bacteria"/>
</dbReference>
<dbReference type="InterPro" id="IPR036491">
    <property type="entry name" value="YugN-like_sf"/>
</dbReference>
<dbReference type="SUPFAM" id="SSF160755">
    <property type="entry name" value="YugN-like"/>
    <property type="match status" value="1"/>
</dbReference>
<name>B7GEU3_ANOFW</name>
<dbReference type="InterPro" id="IPR014967">
    <property type="entry name" value="Uncharacterised_YugN-like"/>
</dbReference>
<protein>
    <submittedName>
        <fullName evidence="1">Uncharacterized conserved protein</fullName>
    </submittedName>
</protein>
<proteinExistence type="predicted"/>
<dbReference type="KEGG" id="afl:Aflv_2384"/>
<accession>B7GEU3</accession>
<dbReference type="AlphaFoldDB" id="B7GEU3"/>